<evidence type="ECO:0000256" key="8">
    <source>
        <dbReference type="ARBA" id="ARBA00022989"/>
    </source>
</evidence>
<keyword evidence="5 12" id="KW-0812">Transmembrane</keyword>
<keyword evidence="6" id="KW-0479">Metal-binding</keyword>
<dbReference type="PANTHER" id="PTHR15422">
    <property type="entry name" value="OS05G0565100 PROTEIN"/>
    <property type="match status" value="1"/>
</dbReference>
<evidence type="ECO:0000256" key="13">
    <source>
        <dbReference type="SAM" id="SignalP"/>
    </source>
</evidence>
<feature type="transmembrane region" description="Helical" evidence="12">
    <location>
        <begin position="440"/>
        <end position="458"/>
    </location>
</feature>
<feature type="chain" id="PRO_5037341526" description="ascorbate ferrireductase (transmembrane)" evidence="13">
    <location>
        <begin position="34"/>
        <end position="480"/>
    </location>
</feature>
<evidence type="ECO:0000256" key="11">
    <source>
        <dbReference type="ARBA" id="ARBA00024225"/>
    </source>
</evidence>
<keyword evidence="7" id="KW-0249">Electron transport</keyword>
<organism evidence="15 16">
    <name type="scientific">Meloidogyne incognita</name>
    <name type="common">Southern root-knot nematode worm</name>
    <name type="synonym">Oxyuris incognita</name>
    <dbReference type="NCBI Taxonomy" id="6306"/>
    <lineage>
        <taxon>Eukaryota</taxon>
        <taxon>Metazoa</taxon>
        <taxon>Ecdysozoa</taxon>
        <taxon>Nematoda</taxon>
        <taxon>Chromadorea</taxon>
        <taxon>Rhabditida</taxon>
        <taxon>Tylenchina</taxon>
        <taxon>Tylenchomorpha</taxon>
        <taxon>Tylenchoidea</taxon>
        <taxon>Meloidogynidae</taxon>
        <taxon>Meloidogyninae</taxon>
        <taxon>Meloidogyne</taxon>
        <taxon>Meloidogyne incognita group</taxon>
    </lineage>
</organism>
<evidence type="ECO:0000256" key="2">
    <source>
        <dbReference type="ARBA" id="ARBA00004141"/>
    </source>
</evidence>
<evidence type="ECO:0000256" key="12">
    <source>
        <dbReference type="SAM" id="Phobius"/>
    </source>
</evidence>
<dbReference type="PROSITE" id="PS50939">
    <property type="entry name" value="CYTOCHROME_B561"/>
    <property type="match status" value="1"/>
</dbReference>
<dbReference type="AlphaFoldDB" id="A0A914LE54"/>
<evidence type="ECO:0000259" key="14">
    <source>
        <dbReference type="PROSITE" id="PS50939"/>
    </source>
</evidence>
<feature type="transmembrane region" description="Helical" evidence="12">
    <location>
        <begin position="318"/>
        <end position="339"/>
    </location>
</feature>
<dbReference type="CDD" id="cd08760">
    <property type="entry name" value="Cyt_b561_FRRS1_like"/>
    <property type="match status" value="1"/>
</dbReference>
<dbReference type="GO" id="GO:0016020">
    <property type="term" value="C:membrane"/>
    <property type="evidence" value="ECO:0007669"/>
    <property type="project" value="UniProtKB-SubCell"/>
</dbReference>
<dbReference type="InterPro" id="IPR045150">
    <property type="entry name" value="CYB561D1/2"/>
</dbReference>
<reference evidence="16" key="1">
    <citation type="submission" date="2022-11" db="UniProtKB">
        <authorList>
            <consortium name="WormBaseParasite"/>
        </authorList>
    </citation>
    <scope>IDENTIFICATION</scope>
</reference>
<dbReference type="GO" id="GO:0020037">
    <property type="term" value="F:heme binding"/>
    <property type="evidence" value="ECO:0007669"/>
    <property type="project" value="TreeGrafter"/>
</dbReference>
<keyword evidence="10 12" id="KW-0472">Membrane</keyword>
<sequence>MNCFNQKLNSSCRQFKYNIIIILLLTLLQHLSATHFDTSQCGASKRCVIGGCPQQNNQQLNNCHYFFSVKPDMENVGESVEIELFTKKSSPETKYIAVGFSEDVSMFRQHYIASNKYSPNLKHPYHLLLAKGPAENPQKLIIHGYDPTNPTEFPFASAEPVLLLNPEDAAKFRDSASKNTSGSPQATGTARGGNGLNFVDLHGILMLISWLGMTTVAIYSARYMRDSWPHTTVMGLKIWFHIHRTLNFLAVILMVASIVFIVWNKGTWTGPWFGMAKIGAPEWHSLAGAFAVLLAFSQPFGALIRCGIDDPKRPIFNWIHRSIGLIAFVLAQVAIYLAISTFKSHFALADFAFCFLIVFYVALVIFIVVSEVLRFIELREREKISAIEMQTRTRGSTPSDAYYYHTRKNFSSKVNTFGPRVYYSISDCVTKYTNNKPPPLPLLLYLYSSMFFIVPIISQNSLNQTNNLYLGQIFLFFSKV</sequence>
<feature type="transmembrane region" description="Helical" evidence="12">
    <location>
        <begin position="204"/>
        <end position="224"/>
    </location>
</feature>
<evidence type="ECO:0000256" key="1">
    <source>
        <dbReference type="ARBA" id="ARBA00001970"/>
    </source>
</evidence>
<evidence type="ECO:0000256" key="4">
    <source>
        <dbReference type="ARBA" id="ARBA00022617"/>
    </source>
</evidence>
<keyword evidence="4" id="KW-0349">Heme</keyword>
<keyword evidence="8 12" id="KW-1133">Transmembrane helix</keyword>
<proteinExistence type="predicted"/>
<dbReference type="Gene3D" id="1.20.120.1770">
    <property type="match status" value="1"/>
</dbReference>
<keyword evidence="13" id="KW-0732">Signal</keyword>
<dbReference type="Proteomes" id="UP000887563">
    <property type="component" value="Unplaced"/>
</dbReference>
<keyword evidence="9" id="KW-0408">Iron</keyword>
<evidence type="ECO:0000256" key="5">
    <source>
        <dbReference type="ARBA" id="ARBA00022692"/>
    </source>
</evidence>
<evidence type="ECO:0000313" key="16">
    <source>
        <dbReference type="WBParaSite" id="Minc3s00441g12380"/>
    </source>
</evidence>
<dbReference type="InterPro" id="IPR006593">
    <property type="entry name" value="Cyt_b561/ferric_Rdtase_TM"/>
</dbReference>
<dbReference type="Pfam" id="PF03188">
    <property type="entry name" value="Cytochrom_B561"/>
    <property type="match status" value="1"/>
</dbReference>
<protein>
    <recommendedName>
        <fullName evidence="11">ascorbate ferrireductase (transmembrane)</fullName>
        <ecNumber evidence="11">7.2.1.3</ecNumber>
    </recommendedName>
</protein>
<accession>A0A914LE54</accession>
<evidence type="ECO:0000256" key="9">
    <source>
        <dbReference type="ARBA" id="ARBA00023004"/>
    </source>
</evidence>
<comment type="cofactor">
    <cofactor evidence="1">
        <name>heme b</name>
        <dbReference type="ChEBI" id="CHEBI:60344"/>
    </cofactor>
</comment>
<dbReference type="GO" id="GO:0046872">
    <property type="term" value="F:metal ion binding"/>
    <property type="evidence" value="ECO:0007669"/>
    <property type="project" value="UniProtKB-KW"/>
</dbReference>
<feature type="transmembrane region" description="Helical" evidence="12">
    <location>
        <begin position="345"/>
        <end position="373"/>
    </location>
</feature>
<feature type="transmembrane region" description="Helical" evidence="12">
    <location>
        <begin position="283"/>
        <end position="306"/>
    </location>
</feature>
<evidence type="ECO:0000313" key="15">
    <source>
        <dbReference type="Proteomes" id="UP000887563"/>
    </source>
</evidence>
<dbReference type="SMART" id="SM00665">
    <property type="entry name" value="B561"/>
    <property type="match status" value="1"/>
</dbReference>
<evidence type="ECO:0000256" key="6">
    <source>
        <dbReference type="ARBA" id="ARBA00022723"/>
    </source>
</evidence>
<evidence type="ECO:0000256" key="3">
    <source>
        <dbReference type="ARBA" id="ARBA00022448"/>
    </source>
</evidence>
<dbReference type="EC" id="7.2.1.3" evidence="11"/>
<dbReference type="PANTHER" id="PTHR15422:SF24">
    <property type="entry name" value="DOMON RELATED DOMAIN-CONTAINING PROTEIN"/>
    <property type="match status" value="1"/>
</dbReference>
<dbReference type="GO" id="GO:0140575">
    <property type="term" value="F:transmembrane monodehydroascorbate reductase activity"/>
    <property type="evidence" value="ECO:0007669"/>
    <property type="project" value="InterPro"/>
</dbReference>
<keyword evidence="3" id="KW-0813">Transport</keyword>
<name>A0A914LE54_MELIC</name>
<feature type="signal peptide" evidence="13">
    <location>
        <begin position="1"/>
        <end position="33"/>
    </location>
</feature>
<evidence type="ECO:0000256" key="10">
    <source>
        <dbReference type="ARBA" id="ARBA00023136"/>
    </source>
</evidence>
<dbReference type="WBParaSite" id="Minc3s00441g12380">
    <property type="protein sequence ID" value="Minc3s00441g12380"/>
    <property type="gene ID" value="Minc3s00441g12380"/>
</dbReference>
<feature type="domain" description="Cytochrome b561" evidence="14">
    <location>
        <begin position="161"/>
        <end position="376"/>
    </location>
</feature>
<comment type="subcellular location">
    <subcellularLocation>
        <location evidence="2">Membrane</location>
        <topology evidence="2">Multi-pass membrane protein</topology>
    </subcellularLocation>
</comment>
<keyword evidence="15" id="KW-1185">Reference proteome</keyword>
<evidence type="ECO:0000256" key="7">
    <source>
        <dbReference type="ARBA" id="ARBA00022982"/>
    </source>
</evidence>
<dbReference type="GO" id="GO:0140571">
    <property type="term" value="F:transmembrane ascorbate ferrireductase activity"/>
    <property type="evidence" value="ECO:0007669"/>
    <property type="project" value="UniProtKB-EC"/>
</dbReference>
<feature type="transmembrane region" description="Helical" evidence="12">
    <location>
        <begin position="245"/>
        <end position="263"/>
    </location>
</feature>